<evidence type="ECO:0000256" key="2">
    <source>
        <dbReference type="PROSITE-ProRule" id="PRU00168"/>
    </source>
</evidence>
<protein>
    <submittedName>
        <fullName evidence="7">Breast cancer anti-estrogen resistance protein 3</fullName>
    </submittedName>
</protein>
<dbReference type="InterPro" id="IPR023578">
    <property type="entry name" value="Ras_GEF_dom_sf"/>
</dbReference>
<dbReference type="AlphaFoldDB" id="A0A4U5U6F0"/>
<feature type="region of interest" description="Disordered" evidence="4">
    <location>
        <begin position="138"/>
        <end position="164"/>
    </location>
</feature>
<name>A0A4U5U6F0_COLLU</name>
<proteinExistence type="predicted"/>
<dbReference type="Pfam" id="PF00017">
    <property type="entry name" value="SH2"/>
    <property type="match status" value="1"/>
</dbReference>
<dbReference type="GO" id="GO:0007264">
    <property type="term" value="P:small GTPase-mediated signal transduction"/>
    <property type="evidence" value="ECO:0007669"/>
    <property type="project" value="InterPro"/>
</dbReference>
<dbReference type="GO" id="GO:0001784">
    <property type="term" value="F:phosphotyrosine residue binding"/>
    <property type="evidence" value="ECO:0007669"/>
    <property type="project" value="InterPro"/>
</dbReference>
<dbReference type="InterPro" id="IPR044102">
    <property type="entry name" value="SH2_SHEP1/BCAR3/NSP1"/>
</dbReference>
<dbReference type="Pfam" id="PF00617">
    <property type="entry name" value="RasGEF"/>
    <property type="match status" value="1"/>
</dbReference>
<gene>
    <name evidence="7" type="ORF">D9C73_002578</name>
</gene>
<keyword evidence="1 3" id="KW-0727">SH2 domain</keyword>
<feature type="domain" description="SH2" evidence="5">
    <location>
        <begin position="24"/>
        <end position="123"/>
    </location>
</feature>
<dbReference type="PANTHER" id="PTHR14247">
    <property type="entry name" value="BREAST CANCER ANTI-ESTROGEN RESISTANCE PROTEIN 3 HOMOLOG-LIKE PROTEIN"/>
    <property type="match status" value="1"/>
</dbReference>
<evidence type="ECO:0000313" key="8">
    <source>
        <dbReference type="Proteomes" id="UP000298787"/>
    </source>
</evidence>
<feature type="region of interest" description="Disordered" evidence="4">
    <location>
        <begin position="180"/>
        <end position="227"/>
    </location>
</feature>
<dbReference type="PROSITE" id="PS50001">
    <property type="entry name" value="SH2"/>
    <property type="match status" value="1"/>
</dbReference>
<dbReference type="GO" id="GO:0005085">
    <property type="term" value="F:guanyl-nucleotide exchange factor activity"/>
    <property type="evidence" value="ECO:0007669"/>
    <property type="project" value="UniProtKB-KW"/>
</dbReference>
<dbReference type="STRING" id="240159.A0A4U5U6F0"/>
<dbReference type="InterPro" id="IPR051853">
    <property type="entry name" value="SH2-Ras-GEF_adapter"/>
</dbReference>
<dbReference type="PRINTS" id="PR00401">
    <property type="entry name" value="SH2DOMAIN"/>
</dbReference>
<dbReference type="Gene3D" id="1.10.840.10">
    <property type="entry name" value="Ras guanine-nucleotide exchange factors catalytic domain"/>
    <property type="match status" value="1"/>
</dbReference>
<dbReference type="InterPro" id="IPR036964">
    <property type="entry name" value="RASGEF_cat_dom_sf"/>
</dbReference>
<feature type="compositionally biased region" description="Polar residues" evidence="4">
    <location>
        <begin position="193"/>
        <end position="204"/>
    </location>
</feature>
<dbReference type="PROSITE" id="PS50009">
    <property type="entry name" value="RASGEF_CAT"/>
    <property type="match status" value="1"/>
</dbReference>
<dbReference type="Gene3D" id="3.30.505.10">
    <property type="entry name" value="SH2 domain"/>
    <property type="match status" value="1"/>
</dbReference>
<feature type="compositionally biased region" description="Basic and acidic residues" evidence="4">
    <location>
        <begin position="147"/>
        <end position="157"/>
    </location>
</feature>
<dbReference type="CDD" id="cd10337">
    <property type="entry name" value="SH2_BCAR3"/>
    <property type="match status" value="1"/>
</dbReference>
<dbReference type="EMBL" id="CM014080">
    <property type="protein sequence ID" value="TKS68515.1"/>
    <property type="molecule type" value="Genomic_DNA"/>
</dbReference>
<dbReference type="PANTHER" id="PTHR14247:SF11">
    <property type="entry name" value="SH2 DOMAIN-CONTAINING PROTEIN 3A"/>
    <property type="match status" value="1"/>
</dbReference>
<dbReference type="SUPFAM" id="SSF55550">
    <property type="entry name" value="SH2 domain"/>
    <property type="match status" value="1"/>
</dbReference>
<reference evidence="7 8" key="1">
    <citation type="submission" date="2019-01" db="EMBL/GenBank/DDBJ databases">
        <title>Genome Assembly of Collichthys lucidus.</title>
        <authorList>
            <person name="Cai M."/>
            <person name="Xiao S."/>
        </authorList>
    </citation>
    <scope>NUCLEOTIDE SEQUENCE [LARGE SCALE GENOMIC DNA]</scope>
    <source>
        <strain evidence="7">JT15FE1705JMU</strain>
        <tissue evidence="7">Muscle</tissue>
    </source>
</reference>
<keyword evidence="2" id="KW-0344">Guanine-nucleotide releasing factor</keyword>
<dbReference type="SMART" id="SM00252">
    <property type="entry name" value="SH2"/>
    <property type="match status" value="1"/>
</dbReference>
<keyword evidence="8" id="KW-1185">Reference proteome</keyword>
<dbReference type="InterPro" id="IPR001895">
    <property type="entry name" value="RASGEF_cat_dom"/>
</dbReference>
<evidence type="ECO:0000256" key="3">
    <source>
        <dbReference type="PROSITE-ProRule" id="PRU00191"/>
    </source>
</evidence>
<dbReference type="Proteomes" id="UP000298787">
    <property type="component" value="Chromosome 3"/>
</dbReference>
<sequence length="656" mass="73706">MESLKKELEEELKLSTNDPRSHAWYHGPLSREAAESLFRRDGDFLVRDSSSAPGDYVLSCFWKNGPMHFKIIRVILRPKKGYSRELFQFEEDRFDSVPALIRFYVGGRRPISQASGAVIFHPITRTLPLRVITERHVEPSSNNSLRAEGEKHTESNKRRSFSSTHADSLQFINPLLRSGSQPANLENLGRRPSLQSAQSDSNLRTGGGVTLRGSDGQLHPRAPPKPLRVSAIFANSVPPPPRDRDYDPSSFYDELVVQVPQSKHKGHVDRLRAEEKWQSRARLTETSFGFLEAEKSEASSELPLLPIKKSTQEAEDWHFEKPQVESESCFKLDQFESLLLPENNRPLDPSVLLTVKEIFNKSNANTTALHMLSVDCQVARIVGVTDEQKRMMGVGSGLELVTLPHGSQLRQDLLERHHLISLGIAVDILGCTGTVSQRAAVLHKLISLAQALKEHACNLYSFSAVMKALEMPQIMRLEMTVASAEEEPHRDGGFIREETQTLHEHAERGRCTVTQFDYYVHCVIMCLCSVDSAVQGPIAVPHLVPLLMAMEGEDLVEDSERGCQLLYDVLQSARSAALHAQDYQQHAHSLLTGGWEPIPELLEACRTEFALRLLWGQLGATADREERYEKFDKILCVLSDKLEPVELTPQQPDPLT</sequence>
<dbReference type="InterPro" id="IPR036860">
    <property type="entry name" value="SH2_dom_sf"/>
</dbReference>
<evidence type="ECO:0000259" key="6">
    <source>
        <dbReference type="PROSITE" id="PS50009"/>
    </source>
</evidence>
<feature type="domain" description="Ras-GEF" evidence="6">
    <location>
        <begin position="363"/>
        <end position="600"/>
    </location>
</feature>
<evidence type="ECO:0000256" key="1">
    <source>
        <dbReference type="ARBA" id="ARBA00022999"/>
    </source>
</evidence>
<evidence type="ECO:0000259" key="5">
    <source>
        <dbReference type="PROSITE" id="PS50001"/>
    </source>
</evidence>
<evidence type="ECO:0000256" key="4">
    <source>
        <dbReference type="SAM" id="MobiDB-lite"/>
    </source>
</evidence>
<evidence type="ECO:0000313" key="7">
    <source>
        <dbReference type="EMBL" id="TKS68515.1"/>
    </source>
</evidence>
<dbReference type="SMART" id="SM00147">
    <property type="entry name" value="RasGEF"/>
    <property type="match status" value="1"/>
</dbReference>
<dbReference type="InterPro" id="IPR000980">
    <property type="entry name" value="SH2"/>
</dbReference>
<organism evidence="7 8">
    <name type="scientific">Collichthys lucidus</name>
    <name type="common">Big head croaker</name>
    <name type="synonym">Sciaena lucida</name>
    <dbReference type="NCBI Taxonomy" id="240159"/>
    <lineage>
        <taxon>Eukaryota</taxon>
        <taxon>Metazoa</taxon>
        <taxon>Chordata</taxon>
        <taxon>Craniata</taxon>
        <taxon>Vertebrata</taxon>
        <taxon>Euteleostomi</taxon>
        <taxon>Actinopterygii</taxon>
        <taxon>Neopterygii</taxon>
        <taxon>Teleostei</taxon>
        <taxon>Neoteleostei</taxon>
        <taxon>Acanthomorphata</taxon>
        <taxon>Eupercaria</taxon>
        <taxon>Sciaenidae</taxon>
        <taxon>Collichthys</taxon>
    </lineage>
</organism>
<dbReference type="FunFam" id="3.30.505.10:FF:000013">
    <property type="entry name" value="SH2 domain-containing protein 3C isoform X1"/>
    <property type="match status" value="1"/>
</dbReference>
<dbReference type="SUPFAM" id="SSF48366">
    <property type="entry name" value="Ras GEF"/>
    <property type="match status" value="1"/>
</dbReference>
<accession>A0A4U5U6F0</accession>